<sequence>MSVELRAVPPPPLTHAQLVSGCSLISVNTTAEWVPSTLAFLPPRTASSFDFVESLGGRLEFLVLDSVSHNRYSVFFNIKLSFLGHGAATIEHDLTPLLGRAPGQRNLRFEGLKNLVESGSTATGRSEHIEVRFTLNPLPFLALTPPTLLFQWHAPLAAAFASRNRKAA</sequence>
<keyword evidence="2" id="KW-1185">Reference proteome</keyword>
<dbReference type="PROSITE" id="PS51257">
    <property type="entry name" value="PROKAR_LIPOPROTEIN"/>
    <property type="match status" value="1"/>
</dbReference>
<dbReference type="AlphaFoldDB" id="A0A9P5PD58"/>
<dbReference type="Proteomes" id="UP000772434">
    <property type="component" value="Unassembled WGS sequence"/>
</dbReference>
<evidence type="ECO:0000313" key="1">
    <source>
        <dbReference type="EMBL" id="KAF9060552.1"/>
    </source>
</evidence>
<accession>A0A9P5PD58</accession>
<gene>
    <name evidence="1" type="ORF">BDP27DRAFT_1429947</name>
</gene>
<reference evidence="1" key="1">
    <citation type="submission" date="2020-11" db="EMBL/GenBank/DDBJ databases">
        <authorList>
            <consortium name="DOE Joint Genome Institute"/>
            <person name="Ahrendt S."/>
            <person name="Riley R."/>
            <person name="Andreopoulos W."/>
            <person name="Labutti K."/>
            <person name="Pangilinan J."/>
            <person name="Ruiz-Duenas F.J."/>
            <person name="Barrasa J.M."/>
            <person name="Sanchez-Garcia M."/>
            <person name="Camarero S."/>
            <person name="Miyauchi S."/>
            <person name="Serrano A."/>
            <person name="Linde D."/>
            <person name="Babiker R."/>
            <person name="Drula E."/>
            <person name="Ayuso-Fernandez I."/>
            <person name="Pacheco R."/>
            <person name="Padilla G."/>
            <person name="Ferreira P."/>
            <person name="Barriuso J."/>
            <person name="Kellner H."/>
            <person name="Castanera R."/>
            <person name="Alfaro M."/>
            <person name="Ramirez L."/>
            <person name="Pisabarro A.G."/>
            <person name="Kuo A."/>
            <person name="Tritt A."/>
            <person name="Lipzen A."/>
            <person name="He G."/>
            <person name="Yan M."/>
            <person name="Ng V."/>
            <person name="Cullen D."/>
            <person name="Martin F."/>
            <person name="Rosso M.-N."/>
            <person name="Henrissat B."/>
            <person name="Hibbett D."/>
            <person name="Martinez A.T."/>
            <person name="Grigoriev I.V."/>
        </authorList>
    </citation>
    <scope>NUCLEOTIDE SEQUENCE</scope>
    <source>
        <strain evidence="1">AH 40177</strain>
    </source>
</reference>
<name>A0A9P5PD58_9AGAR</name>
<evidence type="ECO:0000313" key="2">
    <source>
        <dbReference type="Proteomes" id="UP000772434"/>
    </source>
</evidence>
<dbReference type="EMBL" id="JADNRY010000238">
    <property type="protein sequence ID" value="KAF9060552.1"/>
    <property type="molecule type" value="Genomic_DNA"/>
</dbReference>
<protein>
    <submittedName>
        <fullName evidence="1">Uncharacterized protein</fullName>
    </submittedName>
</protein>
<comment type="caution">
    <text evidence="1">The sequence shown here is derived from an EMBL/GenBank/DDBJ whole genome shotgun (WGS) entry which is preliminary data.</text>
</comment>
<proteinExistence type="predicted"/>
<organism evidence="1 2">
    <name type="scientific">Rhodocollybia butyracea</name>
    <dbReference type="NCBI Taxonomy" id="206335"/>
    <lineage>
        <taxon>Eukaryota</taxon>
        <taxon>Fungi</taxon>
        <taxon>Dikarya</taxon>
        <taxon>Basidiomycota</taxon>
        <taxon>Agaricomycotina</taxon>
        <taxon>Agaricomycetes</taxon>
        <taxon>Agaricomycetidae</taxon>
        <taxon>Agaricales</taxon>
        <taxon>Marasmiineae</taxon>
        <taxon>Omphalotaceae</taxon>
        <taxon>Rhodocollybia</taxon>
    </lineage>
</organism>